<keyword evidence="3" id="KW-1185">Reference proteome</keyword>
<organism evidence="2 3">
    <name type="scientific">Colletotrichum spaethianum</name>
    <dbReference type="NCBI Taxonomy" id="700344"/>
    <lineage>
        <taxon>Eukaryota</taxon>
        <taxon>Fungi</taxon>
        <taxon>Dikarya</taxon>
        <taxon>Ascomycota</taxon>
        <taxon>Pezizomycotina</taxon>
        <taxon>Sordariomycetes</taxon>
        <taxon>Hypocreomycetidae</taxon>
        <taxon>Glomerellales</taxon>
        <taxon>Glomerellaceae</taxon>
        <taxon>Colletotrichum</taxon>
        <taxon>Colletotrichum spaethianum species complex</taxon>
    </lineage>
</organism>
<dbReference type="Proteomes" id="UP001055115">
    <property type="component" value="Unassembled WGS sequence"/>
</dbReference>
<protein>
    <submittedName>
        <fullName evidence="2">Uncharacterized protein</fullName>
    </submittedName>
</protein>
<name>A0AA37P6I5_9PEZI</name>
<feature type="region of interest" description="Disordered" evidence="1">
    <location>
        <begin position="1"/>
        <end position="25"/>
    </location>
</feature>
<evidence type="ECO:0000313" key="3">
    <source>
        <dbReference type="Proteomes" id="UP001055115"/>
    </source>
</evidence>
<dbReference type="GeneID" id="73327474"/>
<gene>
    <name evidence="2" type="ORF">ColSpa_06672</name>
</gene>
<accession>A0AA37P6I5</accession>
<proteinExistence type="predicted"/>
<evidence type="ECO:0000313" key="2">
    <source>
        <dbReference type="EMBL" id="GKT46491.1"/>
    </source>
</evidence>
<dbReference type="RefSeq" id="XP_049128841.1">
    <property type="nucleotide sequence ID" value="XM_049272884.1"/>
</dbReference>
<evidence type="ECO:0000256" key="1">
    <source>
        <dbReference type="SAM" id="MobiDB-lite"/>
    </source>
</evidence>
<dbReference type="AlphaFoldDB" id="A0AA37P6I5"/>
<comment type="caution">
    <text evidence="2">The sequence shown here is derived from an EMBL/GenBank/DDBJ whole genome shotgun (WGS) entry which is preliminary data.</text>
</comment>
<reference evidence="2 3" key="1">
    <citation type="submission" date="2022-03" db="EMBL/GenBank/DDBJ databases">
        <title>Genome data of Colletotrichum spp.</title>
        <authorList>
            <person name="Utami Y.D."/>
            <person name="Hiruma K."/>
        </authorList>
    </citation>
    <scope>NUCLEOTIDE SEQUENCE [LARGE SCALE GENOMIC DNA]</scope>
    <source>
        <strain evidence="2 3">MAFF 239500</strain>
    </source>
</reference>
<sequence>MLTVFSKIETPLSREKPDGSGPSQCCEEEDAAAAAVSRVYKALSSLARGLTAINRILGHLNLNINAATTTSDYEIDPDVWEAHRQEFIETLMEVYDATERVLKMAIRTEEYLDAGQHELLVRNIYRVCERVSLLLPQDLYNSLIGKGKEITRRK</sequence>
<dbReference type="EMBL" id="BQXU01000016">
    <property type="protein sequence ID" value="GKT46491.1"/>
    <property type="molecule type" value="Genomic_DNA"/>
</dbReference>